<evidence type="ECO:0000313" key="3">
    <source>
        <dbReference type="Proteomes" id="UP000054783"/>
    </source>
</evidence>
<name>A0A0V1A6X5_9BILA</name>
<feature type="compositionally biased region" description="Basic and acidic residues" evidence="1">
    <location>
        <begin position="51"/>
        <end position="62"/>
    </location>
</feature>
<sequence length="75" mass="8500">MDKNRFSAQRYANNDRHKRCLIVSKVALVRLTYVASGSIVKCSLIMNNEEKSENGVDAKRNADGIMQNNKRGKSR</sequence>
<keyword evidence="3" id="KW-1185">Reference proteome</keyword>
<organism evidence="2 3">
    <name type="scientific">Trichinella patagoniensis</name>
    <dbReference type="NCBI Taxonomy" id="990121"/>
    <lineage>
        <taxon>Eukaryota</taxon>
        <taxon>Metazoa</taxon>
        <taxon>Ecdysozoa</taxon>
        <taxon>Nematoda</taxon>
        <taxon>Enoplea</taxon>
        <taxon>Dorylaimia</taxon>
        <taxon>Trichinellida</taxon>
        <taxon>Trichinellidae</taxon>
        <taxon>Trichinella</taxon>
    </lineage>
</organism>
<dbReference type="OrthoDB" id="5932237at2759"/>
<evidence type="ECO:0000256" key="1">
    <source>
        <dbReference type="SAM" id="MobiDB-lite"/>
    </source>
</evidence>
<dbReference type="AlphaFoldDB" id="A0A0V1A6X5"/>
<comment type="caution">
    <text evidence="2">The sequence shown here is derived from an EMBL/GenBank/DDBJ whole genome shotgun (WGS) entry which is preliminary data.</text>
</comment>
<reference evidence="2 3" key="1">
    <citation type="submission" date="2015-01" db="EMBL/GenBank/DDBJ databases">
        <title>Evolution of Trichinella species and genotypes.</title>
        <authorList>
            <person name="Korhonen P.K."/>
            <person name="Edoardo P."/>
            <person name="Giuseppe L.R."/>
            <person name="Gasser R.B."/>
        </authorList>
    </citation>
    <scope>NUCLEOTIDE SEQUENCE [LARGE SCALE GENOMIC DNA]</scope>
    <source>
        <strain evidence="2">ISS2496</strain>
    </source>
</reference>
<protein>
    <submittedName>
        <fullName evidence="2">Uncharacterized protein</fullName>
    </submittedName>
</protein>
<accession>A0A0V1A6X5</accession>
<feature type="region of interest" description="Disordered" evidence="1">
    <location>
        <begin position="51"/>
        <end position="75"/>
    </location>
</feature>
<proteinExistence type="predicted"/>
<gene>
    <name evidence="2" type="ORF">T12_10625</name>
</gene>
<evidence type="ECO:0000313" key="2">
    <source>
        <dbReference type="EMBL" id="KRY20186.1"/>
    </source>
</evidence>
<dbReference type="Proteomes" id="UP000054783">
    <property type="component" value="Unassembled WGS sequence"/>
</dbReference>
<dbReference type="EMBL" id="JYDQ01000027">
    <property type="protein sequence ID" value="KRY20186.1"/>
    <property type="molecule type" value="Genomic_DNA"/>
</dbReference>